<sequence>MLIVASDRVYDVVHGQRRPTARQPRKSAPLWRNRDYNLWWSGTALSRLGSSISALALPLLVLAFTGSAAAAGLVGTCAAVGLLAGLLPAGVAADRYPRRRLLAGAALVQAAGAAALCSIAAAGRLWLPLVTALALIQGLASAVFNAAASPLVKRIVAAEQLKAAFTRAEARDYGAQLAGAPLGGLLFTLARWAPFLADALSFVAVALTAVLLRTPLGPDTGEPPDPARTPIRRDLMSGLSHIRRGPFLRYALLWSALTNMLFAGIGFLFVVALRENGASPSTIGAAEAIATGCGLAGTLATEWVVRRVPGDRIVLAVSWMVAAGVGGLVLLADRPWLAALCLGVSIAFVTPLNVVFATRVVTTVPDAMTARVLTSMNLAAMGFAWPAPLLCGVLADAYGADVPLIAIAAGLAVMAVVNHLAPAVRQLAAEPGARNPATAG</sequence>
<feature type="transmembrane region" description="Helical" evidence="6">
    <location>
        <begin position="129"/>
        <end position="152"/>
    </location>
</feature>
<evidence type="ECO:0000313" key="8">
    <source>
        <dbReference type="Proteomes" id="UP000320239"/>
    </source>
</evidence>
<organism evidence="7 8">
    <name type="scientific">Actinoplanes teichomyceticus</name>
    <dbReference type="NCBI Taxonomy" id="1867"/>
    <lineage>
        <taxon>Bacteria</taxon>
        <taxon>Bacillati</taxon>
        <taxon>Actinomycetota</taxon>
        <taxon>Actinomycetes</taxon>
        <taxon>Micromonosporales</taxon>
        <taxon>Micromonosporaceae</taxon>
        <taxon>Actinoplanes</taxon>
    </lineage>
</organism>
<dbReference type="Pfam" id="PF07690">
    <property type="entry name" value="MFS_1"/>
    <property type="match status" value="1"/>
</dbReference>
<evidence type="ECO:0000256" key="5">
    <source>
        <dbReference type="ARBA" id="ARBA00023136"/>
    </source>
</evidence>
<dbReference type="GO" id="GO:0022857">
    <property type="term" value="F:transmembrane transporter activity"/>
    <property type="evidence" value="ECO:0007669"/>
    <property type="project" value="InterPro"/>
</dbReference>
<proteinExistence type="predicted"/>
<dbReference type="Proteomes" id="UP000320239">
    <property type="component" value="Unassembled WGS sequence"/>
</dbReference>
<evidence type="ECO:0000256" key="4">
    <source>
        <dbReference type="ARBA" id="ARBA00022989"/>
    </source>
</evidence>
<keyword evidence="4 6" id="KW-1133">Transmembrane helix</keyword>
<evidence type="ECO:0000256" key="6">
    <source>
        <dbReference type="SAM" id="Phobius"/>
    </source>
</evidence>
<dbReference type="InterPro" id="IPR036259">
    <property type="entry name" value="MFS_trans_sf"/>
</dbReference>
<dbReference type="SUPFAM" id="SSF103473">
    <property type="entry name" value="MFS general substrate transporter"/>
    <property type="match status" value="1"/>
</dbReference>
<keyword evidence="3 6" id="KW-0812">Transmembrane</keyword>
<reference evidence="7 8" key="1">
    <citation type="submission" date="2019-06" db="EMBL/GenBank/DDBJ databases">
        <title>Sequencing the genomes of 1000 actinobacteria strains.</title>
        <authorList>
            <person name="Klenk H.-P."/>
        </authorList>
    </citation>
    <scope>NUCLEOTIDE SEQUENCE [LARGE SCALE GENOMIC DNA]</scope>
    <source>
        <strain evidence="7 8">DSM 43866</strain>
    </source>
</reference>
<feature type="transmembrane region" description="Helical" evidence="6">
    <location>
        <begin position="70"/>
        <end position="89"/>
    </location>
</feature>
<dbReference type="PANTHER" id="PTHR23513">
    <property type="entry name" value="INTEGRAL MEMBRANE EFFLUX PROTEIN-RELATED"/>
    <property type="match status" value="1"/>
</dbReference>
<evidence type="ECO:0000256" key="1">
    <source>
        <dbReference type="ARBA" id="ARBA00004651"/>
    </source>
</evidence>
<dbReference type="InterPro" id="IPR011701">
    <property type="entry name" value="MFS"/>
</dbReference>
<dbReference type="EMBL" id="VIWY01000005">
    <property type="protein sequence ID" value="TWG12530.1"/>
    <property type="molecule type" value="Genomic_DNA"/>
</dbReference>
<feature type="transmembrane region" description="Helical" evidence="6">
    <location>
        <begin position="250"/>
        <end position="271"/>
    </location>
</feature>
<feature type="transmembrane region" description="Helical" evidence="6">
    <location>
        <begin position="337"/>
        <end position="357"/>
    </location>
</feature>
<feature type="transmembrane region" description="Helical" evidence="6">
    <location>
        <begin position="101"/>
        <end position="123"/>
    </location>
</feature>
<keyword evidence="2" id="KW-1003">Cell membrane</keyword>
<protein>
    <submittedName>
        <fullName evidence="7">Putative MFS family arabinose efflux permease</fullName>
    </submittedName>
</protein>
<dbReference type="PANTHER" id="PTHR23513:SF11">
    <property type="entry name" value="STAPHYLOFERRIN A TRANSPORTER"/>
    <property type="match status" value="1"/>
</dbReference>
<feature type="transmembrane region" description="Helical" evidence="6">
    <location>
        <begin position="404"/>
        <end position="424"/>
    </location>
</feature>
<dbReference type="GO" id="GO:0005886">
    <property type="term" value="C:plasma membrane"/>
    <property type="evidence" value="ECO:0007669"/>
    <property type="project" value="UniProtKB-SubCell"/>
</dbReference>
<feature type="transmembrane region" description="Helical" evidence="6">
    <location>
        <begin position="44"/>
        <end position="64"/>
    </location>
</feature>
<feature type="transmembrane region" description="Helical" evidence="6">
    <location>
        <begin position="378"/>
        <end position="398"/>
    </location>
</feature>
<evidence type="ECO:0000256" key="3">
    <source>
        <dbReference type="ARBA" id="ARBA00022692"/>
    </source>
</evidence>
<accession>A0A561VLP8</accession>
<dbReference type="CDD" id="cd06173">
    <property type="entry name" value="MFS_MefA_like"/>
    <property type="match status" value="1"/>
</dbReference>
<comment type="caution">
    <text evidence="7">The sequence shown here is derived from an EMBL/GenBank/DDBJ whole genome shotgun (WGS) entry which is preliminary data.</text>
</comment>
<gene>
    <name evidence="7" type="ORF">FHX34_105397</name>
</gene>
<evidence type="ECO:0000313" key="7">
    <source>
        <dbReference type="EMBL" id="TWG12530.1"/>
    </source>
</evidence>
<feature type="transmembrane region" description="Helical" evidence="6">
    <location>
        <begin position="313"/>
        <end position="331"/>
    </location>
</feature>
<dbReference type="OrthoDB" id="4544213at2"/>
<keyword evidence="5 6" id="KW-0472">Membrane</keyword>
<feature type="transmembrane region" description="Helical" evidence="6">
    <location>
        <begin position="283"/>
        <end position="301"/>
    </location>
</feature>
<comment type="subcellular location">
    <subcellularLocation>
        <location evidence="1">Cell membrane</location>
        <topology evidence="1">Multi-pass membrane protein</topology>
    </subcellularLocation>
</comment>
<dbReference type="Gene3D" id="1.20.1250.20">
    <property type="entry name" value="MFS general substrate transporter like domains"/>
    <property type="match status" value="1"/>
</dbReference>
<keyword evidence="8" id="KW-1185">Reference proteome</keyword>
<dbReference type="AlphaFoldDB" id="A0A561VLP8"/>
<name>A0A561VLP8_ACTTI</name>
<evidence type="ECO:0000256" key="2">
    <source>
        <dbReference type="ARBA" id="ARBA00022475"/>
    </source>
</evidence>